<comment type="similarity">
    <text evidence="6">Belongs to the binding-protein-dependent transport system permease family. CysTW subfamily.</text>
</comment>
<dbReference type="EMBL" id="QYUL01000002">
    <property type="protein sequence ID" value="RJF81488.1"/>
    <property type="molecule type" value="Genomic_DNA"/>
</dbReference>
<proteinExistence type="inferred from homology"/>
<dbReference type="GO" id="GO:0006817">
    <property type="term" value="P:phosphate ion transport"/>
    <property type="evidence" value="ECO:0007669"/>
    <property type="project" value="UniProtKB-KW"/>
</dbReference>
<feature type="transmembrane region" description="Helical" evidence="5">
    <location>
        <begin position="360"/>
        <end position="381"/>
    </location>
</feature>
<comment type="function">
    <text evidence="6">Part of the binding-protein-dependent transport system for phosphate; probably responsible for the translocation of the substrate across the membrane.</text>
</comment>
<dbReference type="RefSeq" id="WP_119831580.1">
    <property type="nucleotide sequence ID" value="NZ_QYUL01000002.1"/>
</dbReference>
<evidence type="ECO:0000259" key="7">
    <source>
        <dbReference type="PROSITE" id="PS50928"/>
    </source>
</evidence>
<comment type="subcellular location">
    <subcellularLocation>
        <location evidence="6">Cell inner membrane</location>
        <topology evidence="6">Multi-pass membrane protein</topology>
    </subcellularLocation>
    <subcellularLocation>
        <location evidence="1 5">Cell membrane</location>
        <topology evidence="1 5">Multi-pass membrane protein</topology>
    </subcellularLocation>
</comment>
<keyword evidence="2 5" id="KW-0812">Transmembrane</keyword>
<dbReference type="PANTHER" id="PTHR42727">
    <property type="entry name" value="PHOSPHATE TRANSPORT SYSTEM PERMEASE PROTEIN"/>
    <property type="match status" value="1"/>
</dbReference>
<comment type="caution">
    <text evidence="8">The sequence shown here is derived from an EMBL/GenBank/DDBJ whole genome shotgun (WGS) entry which is preliminary data.</text>
</comment>
<name>A0A418VWF3_9PROT</name>
<feature type="transmembrane region" description="Helical" evidence="5">
    <location>
        <begin position="167"/>
        <end position="189"/>
    </location>
</feature>
<feature type="domain" description="ABC transmembrane type-1" evidence="7">
    <location>
        <begin position="232"/>
        <end position="448"/>
    </location>
</feature>
<keyword evidence="3 5" id="KW-1133">Transmembrane helix</keyword>
<keyword evidence="6" id="KW-0592">Phosphate transport</keyword>
<dbReference type="NCBIfam" id="TIGR02138">
    <property type="entry name" value="phosphate_pstC"/>
    <property type="match status" value="1"/>
</dbReference>
<dbReference type="OrthoDB" id="9785113at2"/>
<feature type="transmembrane region" description="Helical" evidence="5">
    <location>
        <begin position="272"/>
        <end position="296"/>
    </location>
</feature>
<dbReference type="Gene3D" id="1.10.3720.10">
    <property type="entry name" value="MetI-like"/>
    <property type="match status" value="1"/>
</dbReference>
<protein>
    <recommendedName>
        <fullName evidence="6">Phosphate transport system permease protein</fullName>
    </recommendedName>
</protein>
<dbReference type="InterPro" id="IPR000515">
    <property type="entry name" value="MetI-like"/>
</dbReference>
<feature type="transmembrane region" description="Helical" evidence="5">
    <location>
        <begin position="316"/>
        <end position="339"/>
    </location>
</feature>
<keyword evidence="6" id="KW-0997">Cell inner membrane</keyword>
<accession>A0A418VWF3</accession>
<dbReference type="Pfam" id="PF12501">
    <property type="entry name" value="DUF3708"/>
    <property type="match status" value="1"/>
</dbReference>
<evidence type="ECO:0000256" key="2">
    <source>
        <dbReference type="ARBA" id="ARBA00022692"/>
    </source>
</evidence>
<feature type="transmembrane region" description="Helical" evidence="5">
    <location>
        <begin position="130"/>
        <end position="147"/>
    </location>
</feature>
<gene>
    <name evidence="8" type="primary">pstC</name>
    <name evidence="8" type="ORF">D3877_15150</name>
</gene>
<dbReference type="InterPro" id="IPR022182">
    <property type="entry name" value="PstC_N"/>
</dbReference>
<dbReference type="GO" id="GO:0005886">
    <property type="term" value="C:plasma membrane"/>
    <property type="evidence" value="ECO:0007669"/>
    <property type="project" value="UniProtKB-SubCell"/>
</dbReference>
<keyword evidence="6" id="KW-1003">Cell membrane</keyword>
<evidence type="ECO:0000256" key="3">
    <source>
        <dbReference type="ARBA" id="ARBA00022989"/>
    </source>
</evidence>
<dbReference type="Proteomes" id="UP000283458">
    <property type="component" value="Unassembled WGS sequence"/>
</dbReference>
<evidence type="ECO:0000256" key="1">
    <source>
        <dbReference type="ARBA" id="ARBA00004651"/>
    </source>
</evidence>
<dbReference type="InterPro" id="IPR011864">
    <property type="entry name" value="Phosphate_PstC"/>
</dbReference>
<feature type="transmembrane region" description="Helical" evidence="5">
    <location>
        <begin position="430"/>
        <end position="452"/>
    </location>
</feature>
<evidence type="ECO:0000256" key="5">
    <source>
        <dbReference type="RuleBase" id="RU363032"/>
    </source>
</evidence>
<feature type="transmembrane region" description="Helical" evidence="5">
    <location>
        <begin position="43"/>
        <end position="64"/>
    </location>
</feature>
<organism evidence="8 9">
    <name type="scientific">Azospirillum cavernae</name>
    <dbReference type="NCBI Taxonomy" id="2320860"/>
    <lineage>
        <taxon>Bacteria</taxon>
        <taxon>Pseudomonadati</taxon>
        <taxon>Pseudomonadota</taxon>
        <taxon>Alphaproteobacteria</taxon>
        <taxon>Rhodospirillales</taxon>
        <taxon>Azospirillaceae</taxon>
        <taxon>Azospirillum</taxon>
    </lineage>
</organism>
<dbReference type="InterPro" id="IPR035906">
    <property type="entry name" value="MetI-like_sf"/>
</dbReference>
<evidence type="ECO:0000256" key="4">
    <source>
        <dbReference type="ARBA" id="ARBA00023136"/>
    </source>
</evidence>
<dbReference type="PANTHER" id="PTHR42727:SF1">
    <property type="entry name" value="PHOSPHATE TRANSPORT SYSTEM PERMEASE"/>
    <property type="match status" value="1"/>
</dbReference>
<evidence type="ECO:0000313" key="8">
    <source>
        <dbReference type="EMBL" id="RJF81488.1"/>
    </source>
</evidence>
<dbReference type="SUPFAM" id="SSF161098">
    <property type="entry name" value="MetI-like"/>
    <property type="match status" value="1"/>
</dbReference>
<dbReference type="GO" id="GO:0005315">
    <property type="term" value="F:phosphate transmembrane transporter activity"/>
    <property type="evidence" value="ECO:0007669"/>
    <property type="project" value="InterPro"/>
</dbReference>
<reference evidence="8 9" key="1">
    <citation type="submission" date="2018-09" db="EMBL/GenBank/DDBJ databases">
        <authorList>
            <person name="Zhu H."/>
        </authorList>
    </citation>
    <scope>NUCLEOTIDE SEQUENCE [LARGE SCALE GENOMIC DNA]</scope>
    <source>
        <strain evidence="8 9">K2W22B-5</strain>
    </source>
</reference>
<evidence type="ECO:0000256" key="6">
    <source>
        <dbReference type="RuleBase" id="RU363054"/>
    </source>
</evidence>
<dbReference type="AlphaFoldDB" id="A0A418VWF3"/>
<dbReference type="CDD" id="cd06261">
    <property type="entry name" value="TM_PBP2"/>
    <property type="match status" value="1"/>
</dbReference>
<keyword evidence="9" id="KW-1185">Reference proteome</keyword>
<dbReference type="PROSITE" id="PS50928">
    <property type="entry name" value="ABC_TM1"/>
    <property type="match status" value="1"/>
</dbReference>
<keyword evidence="4 5" id="KW-0472">Membrane</keyword>
<evidence type="ECO:0000313" key="9">
    <source>
        <dbReference type="Proteomes" id="UP000283458"/>
    </source>
</evidence>
<keyword evidence="5" id="KW-0813">Transport</keyword>
<sequence length="460" mass="48817">MQITVLVLILALLTVSGYQMGRTRAAASVGGRLVELHSVPSYHGFYVALWAGLPALFLFVLWTASEGWLIMRMVMSALPDRLSGGDPQVLNLLKADILNIAHGISTGRDVDPAVTAAAAHYNSLRAISDWSLLAIGASLAVVGLAYGRQHISPNLRARNRVERVVSIALVICSMVAILTTVGIVLSLLFEALRFFTMVSPIDFLFGVHWSPQMAMRADQVGSSGSFGIIPLFSGTLLITVIAMVVAVPVGLMSAIYMSEYANPNVRTWLKPILEILAGIPTVVYGFFAALTMAPFVRSIGHGLGLDVSSESALSAGIVMGVMIIPFVSSLSDDVINAVPQSLRDGSYGLGATKSETIRQVVIPAALPGIVAAVMLAVSRAIGETMIVTMASGLTANLTANPLDAVTTVTTQIATLLVGDQEFDSPKTLSAFGLGLVLFLVTLSLNMVALRVVQKYREKYD</sequence>
<feature type="transmembrane region" description="Helical" evidence="5">
    <location>
        <begin position="231"/>
        <end position="251"/>
    </location>
</feature>
<dbReference type="Pfam" id="PF00528">
    <property type="entry name" value="BPD_transp_1"/>
    <property type="match status" value="1"/>
</dbReference>